<accession>A0A9N9CAQ1</accession>
<organism evidence="2 3">
    <name type="scientific">Acaulospora morrowiae</name>
    <dbReference type="NCBI Taxonomy" id="94023"/>
    <lineage>
        <taxon>Eukaryota</taxon>
        <taxon>Fungi</taxon>
        <taxon>Fungi incertae sedis</taxon>
        <taxon>Mucoromycota</taxon>
        <taxon>Glomeromycotina</taxon>
        <taxon>Glomeromycetes</taxon>
        <taxon>Diversisporales</taxon>
        <taxon>Acaulosporaceae</taxon>
        <taxon>Acaulospora</taxon>
    </lineage>
</organism>
<comment type="caution">
    <text evidence="2">The sequence shown here is derived from an EMBL/GenBank/DDBJ whole genome shotgun (WGS) entry which is preliminary data.</text>
</comment>
<evidence type="ECO:0000256" key="1">
    <source>
        <dbReference type="SAM" id="MobiDB-lite"/>
    </source>
</evidence>
<name>A0A9N9CAQ1_9GLOM</name>
<evidence type="ECO:0000313" key="3">
    <source>
        <dbReference type="Proteomes" id="UP000789342"/>
    </source>
</evidence>
<protein>
    <submittedName>
        <fullName evidence="2">396_t:CDS:1</fullName>
    </submittedName>
</protein>
<dbReference type="EMBL" id="CAJVPV010005826">
    <property type="protein sequence ID" value="CAG8596635.1"/>
    <property type="molecule type" value="Genomic_DNA"/>
</dbReference>
<dbReference type="AlphaFoldDB" id="A0A9N9CAQ1"/>
<keyword evidence="3" id="KW-1185">Reference proteome</keyword>
<reference evidence="2" key="1">
    <citation type="submission" date="2021-06" db="EMBL/GenBank/DDBJ databases">
        <authorList>
            <person name="Kallberg Y."/>
            <person name="Tangrot J."/>
            <person name="Rosling A."/>
        </authorList>
    </citation>
    <scope>NUCLEOTIDE SEQUENCE</scope>
    <source>
        <strain evidence="2">CL551</strain>
    </source>
</reference>
<feature type="region of interest" description="Disordered" evidence="1">
    <location>
        <begin position="106"/>
        <end position="140"/>
    </location>
</feature>
<gene>
    <name evidence="2" type="ORF">AMORRO_LOCUS7594</name>
</gene>
<feature type="compositionally biased region" description="Basic and acidic residues" evidence="1">
    <location>
        <begin position="293"/>
        <end position="305"/>
    </location>
</feature>
<dbReference type="Proteomes" id="UP000789342">
    <property type="component" value="Unassembled WGS sequence"/>
</dbReference>
<evidence type="ECO:0000313" key="2">
    <source>
        <dbReference type="EMBL" id="CAG8596635.1"/>
    </source>
</evidence>
<sequence>KTNNLISEHRTPEQHNGKMKHLLVTHDNHSARNSRARRISLMSQSAAIITEDVGALSNRVRVKELESSKRDINAIEAGKEPGKNDKLVTLEQRDLVVTEIRFERGQRSKRTESMERGVMSETSGSRKSNRVDGGPTIGIPDKCKNRLDSYNKIVPIDTIELIKKKEGLGVDNGPVRYHNDDDNTILAKQDIHPSERNGVMLIPTGDIMIASCDNPGECSKKENGELVINGMRYWNTDELTMMRPKANRVGLRYHDEGWITIYEWDAHPPESKTEYETEGGMMFVSTWEPWDPEDSRNDNVTKEESTNDDELADQDHWEEVVLIPTSVVTIENMIKIQNWELVSSGARHGDMDELTGGRSDVNGVGLEYHDDKGMVTDDPPDRNKVEWKMKEGPVVVSIWEPGVPGDKAWQRWVNMHLREVIEKLEVACYNFVAKIVHCAMMITIMTILMSNKTIPKSESAGIV</sequence>
<feature type="region of interest" description="Disordered" evidence="1">
    <location>
        <begin position="288"/>
        <end position="311"/>
    </location>
</feature>
<feature type="compositionally biased region" description="Basic and acidic residues" evidence="1">
    <location>
        <begin position="106"/>
        <end position="115"/>
    </location>
</feature>
<proteinExistence type="predicted"/>
<feature type="non-terminal residue" evidence="2">
    <location>
        <position position="463"/>
    </location>
</feature>